<name>A0AA37WFW4_9BACT</name>
<dbReference type="RefSeq" id="WP_235292228.1">
    <property type="nucleotide sequence ID" value="NZ_BSOH01000027.1"/>
</dbReference>
<feature type="coiled-coil region" evidence="4">
    <location>
        <begin position="1282"/>
        <end position="1312"/>
    </location>
</feature>
<evidence type="ECO:0000256" key="3">
    <source>
        <dbReference type="ARBA" id="ARBA00022553"/>
    </source>
</evidence>
<dbReference type="Gene3D" id="3.30.565.10">
    <property type="entry name" value="Histidine kinase-like ATPase, C-terminal domain"/>
    <property type="match status" value="1"/>
</dbReference>
<dbReference type="Pfam" id="PF02518">
    <property type="entry name" value="HATPase_c"/>
    <property type="match status" value="1"/>
</dbReference>
<comment type="caution">
    <text evidence="6">The sequence shown here is derived from an EMBL/GenBank/DDBJ whole genome shotgun (WGS) entry which is preliminary data.</text>
</comment>
<evidence type="ECO:0000259" key="5">
    <source>
        <dbReference type="PROSITE" id="PS50109"/>
    </source>
</evidence>
<dbReference type="PRINTS" id="PR00344">
    <property type="entry name" value="BCTRLSENSOR"/>
</dbReference>
<dbReference type="Gene3D" id="1.10.287.130">
    <property type="match status" value="1"/>
</dbReference>
<dbReference type="EMBL" id="BSOH01000027">
    <property type="protein sequence ID" value="GLR19122.1"/>
    <property type="molecule type" value="Genomic_DNA"/>
</dbReference>
<reference evidence="6" key="2">
    <citation type="submission" date="2023-01" db="EMBL/GenBank/DDBJ databases">
        <title>Draft genome sequence of Portibacter lacus strain NBRC 108769.</title>
        <authorList>
            <person name="Sun Q."/>
            <person name="Mori K."/>
        </authorList>
    </citation>
    <scope>NUCLEOTIDE SEQUENCE</scope>
    <source>
        <strain evidence="6">NBRC 108769</strain>
    </source>
</reference>
<organism evidence="6 7">
    <name type="scientific">Portibacter lacus</name>
    <dbReference type="NCBI Taxonomy" id="1099794"/>
    <lineage>
        <taxon>Bacteria</taxon>
        <taxon>Pseudomonadati</taxon>
        <taxon>Bacteroidota</taxon>
        <taxon>Saprospiria</taxon>
        <taxon>Saprospirales</taxon>
        <taxon>Haliscomenobacteraceae</taxon>
        <taxon>Portibacter</taxon>
    </lineage>
</organism>
<evidence type="ECO:0000256" key="4">
    <source>
        <dbReference type="SAM" id="Coils"/>
    </source>
</evidence>
<evidence type="ECO:0000256" key="1">
    <source>
        <dbReference type="ARBA" id="ARBA00000085"/>
    </source>
</evidence>
<gene>
    <name evidence="6" type="ORF">GCM10007940_37380</name>
</gene>
<dbReference type="InterPro" id="IPR003594">
    <property type="entry name" value="HATPase_dom"/>
</dbReference>
<comment type="catalytic activity">
    <reaction evidence="1">
        <text>ATP + protein L-histidine = ADP + protein N-phospho-L-histidine.</text>
        <dbReference type="EC" id="2.7.13.3"/>
    </reaction>
</comment>
<evidence type="ECO:0000256" key="2">
    <source>
        <dbReference type="ARBA" id="ARBA00012438"/>
    </source>
</evidence>
<dbReference type="InterPro" id="IPR037401">
    <property type="entry name" value="SnoaL-like"/>
</dbReference>
<dbReference type="GO" id="GO:0000155">
    <property type="term" value="F:phosphorelay sensor kinase activity"/>
    <property type="evidence" value="ECO:0007669"/>
    <property type="project" value="InterPro"/>
</dbReference>
<keyword evidence="7" id="KW-1185">Reference proteome</keyword>
<dbReference type="InterPro" id="IPR003661">
    <property type="entry name" value="HisK_dim/P_dom"/>
</dbReference>
<dbReference type="InterPro" id="IPR036890">
    <property type="entry name" value="HATPase_C_sf"/>
</dbReference>
<dbReference type="SUPFAM" id="SSF55874">
    <property type="entry name" value="ATPase domain of HSP90 chaperone/DNA topoisomerase II/histidine kinase"/>
    <property type="match status" value="1"/>
</dbReference>
<sequence>MIINSQIETDIKEFLQNYWDTYFEGNLQKWASYITVDYKNIGTTEEEIWNSKKDILDYTKEMIDQMVGNAEVRNKKVHVIPYPPYFMAHELGDLYVKAEDEWMFYAPIRLSSLMQKNGESWIVLHQHGSFPDSKTEEGEAFGFDALKAENEKLQNAVKERTAELEQRNRELELEAALEKVRSRTMAMQQSAEISEVALVLYEQLTGLDGELWGTGFAFCEENADTDEFWFVNHSGVLPNLNIPNTDDPTHISMYQGFLDQLDLLTIEKGGEELEEHYRYMLSVPSVQPVFQGMLDDGISFPKWQKWHAAYFRYGYLLVITTEAYDNKEIFVRFAKVFEQAYIRFLDLKRAEAQRREAQIEAALEKVRSKSLAMHKSEELGDLSLELVKQVQALGVKTWFCAFNIYDEDPGGSIEWGSNGEDVFPQYRTPREGIFLRYYNAGQRGESLLINEIGENECATHYEYLCTLPGVGGQLLKMKAAGIPFPTSQIDHVAFFKFGYIIFITYEETPKSHHVFLRFAKVFEQSYARFLDLQKAEAQAREAQLEHALEKVRSRSLAMNKSDELNEVVAILFEKLKELQIPSTAVGIAIPIDGSKGFNAFVCGENEAGLVISNYRLPFFENIIARELYYSFEKQLDLFVGKYSKEEKNAFYEYLFEHSAIRNVPDDIKNMIFESPSYTITMVAVKNALFNINDFEGKLLSENEIDIIKRFSKVFDHAYVRFLDLKKAEAQAREAQIESALERVRSKTMAMHSSEDVSSTVITLFDEVLKLGLDKSIRCGIGILQDKENMETWSVTHSENGEVDLKMGLLDMSIHPLLVEIKKTWKNRKRGLVYELNDNEVIEYYSALNDAPDYPFQVDLATFPPRKFHTSFCFSAGILFAFTEEPLSDEATGVLKRFAGVFNQTYTRFLDLQKAEAQTRESQIEAALERVRSKAMSMRSSEDIGEATTVLFKEIEKLEIETMRCGILIIHDNKVMDVWTTSTTKKDQIISVSGQINMTIHPLLEGVFQGWKKGLTKTQYELVGKDGEEYYDAIRGELNYNLPVTNITKGRHFNTCFMFNEGALFAFTINEISDKHGKIYERFAKVFGLTYQRYRELIESEKRAREANKQSSLDRVRGEIASMRSTEDLNRITPIIWQELINLGVPFFRCGVFIINEVYQNIQVYLSDPKGKSLGLMNLDFATSDLTSNSVSSWRNKEVYKTHWNREEFILWTTSLQDLGKIENKEGYQDGDDAPESLDLHFVPFAQGMLYVGNLEPLNEDQIDLVKNLAESFSIAYSRYEDFTKLEKAKESVEEALSNLQATQKQLIQSEKMASLGELTAGIAHEIQNPLNFVNNFSEVSNELIDEMNEEIENGDLKEAKLIANDIKQNLEKINHHGKRADAIVKGMLQHSRKSSAEKEPTDINKLADEYLRLAYHGLRAKDKSFNASLETNFDESIGLIDVIPQDIGRVILNLITNAFYAVSEKLAEVKDSVHQFNPTVSIATLVENNTLKITVSDNGNGIPKHIVEKIFQPFFTTKPTGQGTGLGLSMSYDIVTKGHGGDLKVNTKEGEGSEFSIIIPIVEGS</sequence>
<dbReference type="InterPro" id="IPR032710">
    <property type="entry name" value="NTF2-like_dom_sf"/>
</dbReference>
<dbReference type="PANTHER" id="PTHR43065">
    <property type="entry name" value="SENSOR HISTIDINE KINASE"/>
    <property type="match status" value="1"/>
</dbReference>
<dbReference type="SUPFAM" id="SSF47384">
    <property type="entry name" value="Homodimeric domain of signal transducing histidine kinase"/>
    <property type="match status" value="1"/>
</dbReference>
<evidence type="ECO:0000313" key="7">
    <source>
        <dbReference type="Proteomes" id="UP001156666"/>
    </source>
</evidence>
<dbReference type="InterPro" id="IPR005467">
    <property type="entry name" value="His_kinase_dom"/>
</dbReference>
<evidence type="ECO:0000313" key="6">
    <source>
        <dbReference type="EMBL" id="GLR19122.1"/>
    </source>
</evidence>
<keyword evidence="4" id="KW-0175">Coiled coil</keyword>
<protein>
    <recommendedName>
        <fullName evidence="2">histidine kinase</fullName>
        <ecNumber evidence="2">2.7.13.3</ecNumber>
    </recommendedName>
</protein>
<dbReference type="SMART" id="SM00388">
    <property type="entry name" value="HisKA"/>
    <property type="match status" value="1"/>
</dbReference>
<reference evidence="6" key="1">
    <citation type="journal article" date="2014" name="Int. J. Syst. Evol. Microbiol.">
        <title>Complete genome sequence of Corynebacterium casei LMG S-19264T (=DSM 44701T), isolated from a smear-ripened cheese.</title>
        <authorList>
            <consortium name="US DOE Joint Genome Institute (JGI-PGF)"/>
            <person name="Walter F."/>
            <person name="Albersmeier A."/>
            <person name="Kalinowski J."/>
            <person name="Ruckert C."/>
        </authorList>
    </citation>
    <scope>NUCLEOTIDE SEQUENCE</scope>
    <source>
        <strain evidence="6">NBRC 108769</strain>
    </source>
</reference>
<accession>A0AA37WFW4</accession>
<dbReference type="SUPFAM" id="SSF54427">
    <property type="entry name" value="NTF2-like"/>
    <property type="match status" value="1"/>
</dbReference>
<dbReference type="Proteomes" id="UP001156666">
    <property type="component" value="Unassembled WGS sequence"/>
</dbReference>
<dbReference type="PROSITE" id="PS50109">
    <property type="entry name" value="HIS_KIN"/>
    <property type="match status" value="1"/>
</dbReference>
<dbReference type="Pfam" id="PF13474">
    <property type="entry name" value="SnoaL_3"/>
    <property type="match status" value="1"/>
</dbReference>
<dbReference type="InterPro" id="IPR004358">
    <property type="entry name" value="Sig_transdc_His_kin-like_C"/>
</dbReference>
<dbReference type="PANTHER" id="PTHR43065:SF42">
    <property type="entry name" value="TWO-COMPONENT SENSOR PPRA"/>
    <property type="match status" value="1"/>
</dbReference>
<dbReference type="Gene3D" id="3.10.450.50">
    <property type="match status" value="1"/>
</dbReference>
<dbReference type="InterPro" id="IPR036097">
    <property type="entry name" value="HisK_dim/P_sf"/>
</dbReference>
<proteinExistence type="predicted"/>
<dbReference type="CDD" id="cd00082">
    <property type="entry name" value="HisKA"/>
    <property type="match status" value="1"/>
</dbReference>
<dbReference type="SMART" id="SM00387">
    <property type="entry name" value="HATPase_c"/>
    <property type="match status" value="1"/>
</dbReference>
<keyword evidence="3" id="KW-0597">Phosphoprotein</keyword>
<dbReference type="EC" id="2.7.13.3" evidence="2"/>
<feature type="coiled-coil region" evidence="4">
    <location>
        <begin position="143"/>
        <end position="181"/>
    </location>
</feature>
<feature type="domain" description="Histidine kinase" evidence="5">
    <location>
        <begin position="1321"/>
        <end position="1563"/>
    </location>
</feature>